<reference evidence="1 2" key="1">
    <citation type="submission" date="2019-10" db="EMBL/GenBank/DDBJ databases">
        <title>Cardiobacteriales fam. a chemoheterotrophic member of the order Cardiobacteriales, and proposal of Cardiobacteriales fam. nov.</title>
        <authorList>
            <person name="Wang C."/>
        </authorList>
    </citation>
    <scope>NUCLEOTIDE SEQUENCE [LARGE SCALE GENOMIC DNA]</scope>
    <source>
        <strain evidence="1 2">ML27</strain>
    </source>
</reference>
<dbReference type="Proteomes" id="UP000471298">
    <property type="component" value="Unassembled WGS sequence"/>
</dbReference>
<dbReference type="AlphaFoldDB" id="A0A6N7EYN6"/>
<keyword evidence="2" id="KW-1185">Reference proteome</keyword>
<protein>
    <submittedName>
        <fullName evidence="1">STAS/SEC14 domain-containing protein</fullName>
    </submittedName>
</protein>
<dbReference type="RefSeq" id="WP_152810256.1">
    <property type="nucleotide sequence ID" value="NZ_WHNW01000005.1"/>
</dbReference>
<name>A0A6N7EYN6_9GAMM</name>
<organism evidence="1 2">
    <name type="scientific">Ostreibacterium oceani</name>
    <dbReference type="NCBI Taxonomy" id="2654998"/>
    <lineage>
        <taxon>Bacteria</taxon>
        <taxon>Pseudomonadati</taxon>
        <taxon>Pseudomonadota</taxon>
        <taxon>Gammaproteobacteria</taxon>
        <taxon>Cardiobacteriales</taxon>
        <taxon>Ostreibacteriaceae</taxon>
        <taxon>Ostreibacterium</taxon>
    </lineage>
</organism>
<evidence type="ECO:0000313" key="1">
    <source>
        <dbReference type="EMBL" id="MPV86257.1"/>
    </source>
</evidence>
<dbReference type="InterPro" id="IPR021866">
    <property type="entry name" value="SpoIIAA-like"/>
</dbReference>
<dbReference type="InterPro" id="IPR038396">
    <property type="entry name" value="SpoIIAA-like_sf"/>
</dbReference>
<gene>
    <name evidence="1" type="ORF">GCU85_05875</name>
</gene>
<dbReference type="InterPro" id="IPR036513">
    <property type="entry name" value="STAS_dom_sf"/>
</dbReference>
<dbReference type="InParanoid" id="A0A6N7EYN6"/>
<accession>A0A6N7EYN6</accession>
<dbReference type="Gene3D" id="3.40.50.10600">
    <property type="entry name" value="SpoIIaa-like domains"/>
    <property type="match status" value="1"/>
</dbReference>
<comment type="caution">
    <text evidence="1">The sequence shown here is derived from an EMBL/GenBank/DDBJ whole genome shotgun (WGS) entry which is preliminary data.</text>
</comment>
<evidence type="ECO:0000313" key="2">
    <source>
        <dbReference type="Proteomes" id="UP000471298"/>
    </source>
</evidence>
<dbReference type="Pfam" id="PF11964">
    <property type="entry name" value="SpoIIAA-like"/>
    <property type="match status" value="1"/>
</dbReference>
<dbReference type="SUPFAM" id="SSF52091">
    <property type="entry name" value="SpoIIaa-like"/>
    <property type="match status" value="1"/>
</dbReference>
<dbReference type="EMBL" id="WHNW01000005">
    <property type="protein sequence ID" value="MPV86257.1"/>
    <property type="molecule type" value="Genomic_DNA"/>
</dbReference>
<sequence length="126" mass="14284">MTTNTHGLSIGIERTNNTFYVHIKAVGKLTHSDYEAITPMFEAALAEAKEPKVKTLIDATALRGWDLHAAWDDFRLGLRHSNEFEKIALVGHKDWQAVCTKMFSWFISGETKFFTNKTAAIKWLLA</sequence>
<proteinExistence type="predicted"/>